<reference evidence="1 2" key="1">
    <citation type="submission" date="2013-08" db="EMBL/GenBank/DDBJ databases">
        <title>The genome sequence of Knoellia sinensis.</title>
        <authorList>
            <person name="Zhu W."/>
            <person name="Wang G."/>
        </authorList>
    </citation>
    <scope>NUCLEOTIDE SEQUENCE [LARGE SCALE GENOMIC DNA]</scope>
    <source>
        <strain evidence="1 2">KCTC 19936</strain>
    </source>
</reference>
<accession>A0A0A0JB00</accession>
<sequence length="48" mass="5077">MSTEFSKHFDEPAAVEIRAAALELVDISAADAQGLGEERGANIHPLPT</sequence>
<dbReference type="EMBL" id="AVPJ01000003">
    <property type="protein sequence ID" value="KGN33964.1"/>
    <property type="molecule type" value="Genomic_DNA"/>
</dbReference>
<evidence type="ECO:0000313" key="2">
    <source>
        <dbReference type="Proteomes" id="UP000030002"/>
    </source>
</evidence>
<dbReference type="STRING" id="1385520.N802_08370"/>
<dbReference type="Proteomes" id="UP000030002">
    <property type="component" value="Unassembled WGS sequence"/>
</dbReference>
<dbReference type="AlphaFoldDB" id="A0A0A0JB00"/>
<protein>
    <submittedName>
        <fullName evidence="1">Uncharacterized protein</fullName>
    </submittedName>
</protein>
<name>A0A0A0JB00_9MICO</name>
<proteinExistence type="predicted"/>
<comment type="caution">
    <text evidence="1">The sequence shown here is derived from an EMBL/GenBank/DDBJ whole genome shotgun (WGS) entry which is preliminary data.</text>
</comment>
<evidence type="ECO:0000313" key="1">
    <source>
        <dbReference type="EMBL" id="KGN33964.1"/>
    </source>
</evidence>
<keyword evidence="2" id="KW-1185">Reference proteome</keyword>
<gene>
    <name evidence="1" type="ORF">N802_08370</name>
</gene>
<organism evidence="1 2">
    <name type="scientific">Knoellia sinensis KCTC 19936</name>
    <dbReference type="NCBI Taxonomy" id="1385520"/>
    <lineage>
        <taxon>Bacteria</taxon>
        <taxon>Bacillati</taxon>
        <taxon>Actinomycetota</taxon>
        <taxon>Actinomycetes</taxon>
        <taxon>Micrococcales</taxon>
        <taxon>Intrasporangiaceae</taxon>
        <taxon>Knoellia</taxon>
    </lineage>
</organism>
<dbReference type="RefSeq" id="WP_156971296.1">
    <property type="nucleotide sequence ID" value="NZ_AVPJ01000003.1"/>
</dbReference>